<evidence type="ECO:0008006" key="3">
    <source>
        <dbReference type="Google" id="ProtNLM"/>
    </source>
</evidence>
<name>A0A0D7WCT9_9FLAO</name>
<organism evidence="1 2">
    <name type="scientific">Neotamlana sedimentorum</name>
    <dbReference type="NCBI Taxonomy" id="1435349"/>
    <lineage>
        <taxon>Bacteria</taxon>
        <taxon>Pseudomonadati</taxon>
        <taxon>Bacteroidota</taxon>
        <taxon>Flavobacteriia</taxon>
        <taxon>Flavobacteriales</taxon>
        <taxon>Flavobacteriaceae</taxon>
        <taxon>Neotamlana</taxon>
    </lineage>
</organism>
<dbReference type="EMBL" id="JTDW01000001">
    <property type="protein sequence ID" value="KJD36884.1"/>
    <property type="molecule type" value="Genomic_DNA"/>
</dbReference>
<evidence type="ECO:0000313" key="2">
    <source>
        <dbReference type="Proteomes" id="UP000032578"/>
    </source>
</evidence>
<dbReference type="AlphaFoldDB" id="A0A0D7WCT9"/>
<dbReference type="PATRIC" id="fig|1435349.4.peg.2"/>
<gene>
    <name evidence="1" type="ORF">PW52_00005</name>
</gene>
<dbReference type="Proteomes" id="UP000032578">
    <property type="component" value="Unassembled WGS sequence"/>
</dbReference>
<keyword evidence="2" id="KW-1185">Reference proteome</keyword>
<comment type="caution">
    <text evidence="1">The sequence shown here is derived from an EMBL/GenBank/DDBJ whole genome shotgun (WGS) entry which is preliminary data.</text>
</comment>
<sequence length="72" mass="8278">MTYTSVITNTFFVKYLNSVNSLTVINLQSQTVLELNNVSRHDLESGISFYNFLCNTYVVFLQTKNYGVITKK</sequence>
<proteinExistence type="predicted"/>
<evidence type="ECO:0000313" key="1">
    <source>
        <dbReference type="EMBL" id="KJD36884.1"/>
    </source>
</evidence>
<protein>
    <recommendedName>
        <fullName evidence="3">Secretion system C-terminal sorting domain-containing protein</fullName>
    </recommendedName>
</protein>
<accession>A0A0D7WCT9</accession>
<dbReference type="STRING" id="1435349.PW52_00005"/>
<reference evidence="1 2" key="1">
    <citation type="submission" date="2014-11" db="EMBL/GenBank/DDBJ databases">
        <title>Tamlana sedimentorum sp. nov., isolated from shallow sand sediments of the Sea of Japan.</title>
        <authorList>
            <person name="Romanenko L.A."/>
        </authorList>
    </citation>
    <scope>NUCLEOTIDE SEQUENCE [LARGE SCALE GENOMIC DNA]</scope>
    <source>
        <strain evidence="1 2">JCM 19808</strain>
    </source>
</reference>